<dbReference type="InParanoid" id="B9RVH1"/>
<name>B9RVH1_RICCO</name>
<sequence length="87" mass="9906">MSVLHESIRSRLATNEGTSFRGLVEKALEVERLHKKKQEIIQKCRKYGQSSFQSLDERLPRVVVAPFSLDPGLVVVAEPFEWIGLAR</sequence>
<organism evidence="1 2">
    <name type="scientific">Ricinus communis</name>
    <name type="common">Castor bean</name>
    <dbReference type="NCBI Taxonomy" id="3988"/>
    <lineage>
        <taxon>Eukaryota</taxon>
        <taxon>Viridiplantae</taxon>
        <taxon>Streptophyta</taxon>
        <taxon>Embryophyta</taxon>
        <taxon>Tracheophyta</taxon>
        <taxon>Spermatophyta</taxon>
        <taxon>Magnoliopsida</taxon>
        <taxon>eudicotyledons</taxon>
        <taxon>Gunneridae</taxon>
        <taxon>Pentapetalae</taxon>
        <taxon>rosids</taxon>
        <taxon>fabids</taxon>
        <taxon>Malpighiales</taxon>
        <taxon>Euphorbiaceae</taxon>
        <taxon>Acalyphoideae</taxon>
        <taxon>Acalypheae</taxon>
        <taxon>Ricinus</taxon>
    </lineage>
</organism>
<dbReference type="EMBL" id="EQ973820">
    <property type="protein sequence ID" value="EEF44672.1"/>
    <property type="molecule type" value="Genomic_DNA"/>
</dbReference>
<proteinExistence type="predicted"/>
<protein>
    <submittedName>
        <fullName evidence="1">Uncharacterized protein</fullName>
    </submittedName>
</protein>
<keyword evidence="2" id="KW-1185">Reference proteome</keyword>
<reference evidence="2" key="1">
    <citation type="journal article" date="2010" name="Nat. Biotechnol.">
        <title>Draft genome sequence of the oilseed species Ricinus communis.</title>
        <authorList>
            <person name="Chan A.P."/>
            <person name="Crabtree J."/>
            <person name="Zhao Q."/>
            <person name="Lorenzi H."/>
            <person name="Orvis J."/>
            <person name="Puiu D."/>
            <person name="Melake-Berhan A."/>
            <person name="Jones K.M."/>
            <person name="Redman J."/>
            <person name="Chen G."/>
            <person name="Cahoon E.B."/>
            <person name="Gedil M."/>
            <person name="Stanke M."/>
            <person name="Haas B.J."/>
            <person name="Wortman J.R."/>
            <person name="Fraser-Liggett C.M."/>
            <person name="Ravel J."/>
            <person name="Rabinowicz P.D."/>
        </authorList>
    </citation>
    <scope>NUCLEOTIDE SEQUENCE [LARGE SCALE GENOMIC DNA]</scope>
    <source>
        <strain evidence="2">cv. Hale</strain>
    </source>
</reference>
<dbReference type="AlphaFoldDB" id="B9RVH1"/>
<gene>
    <name evidence="1" type="ORF">RCOM_1135840</name>
</gene>
<evidence type="ECO:0000313" key="1">
    <source>
        <dbReference type="EMBL" id="EEF44672.1"/>
    </source>
</evidence>
<accession>B9RVH1</accession>
<dbReference type="Proteomes" id="UP000008311">
    <property type="component" value="Unassembled WGS sequence"/>
</dbReference>
<evidence type="ECO:0000313" key="2">
    <source>
        <dbReference type="Proteomes" id="UP000008311"/>
    </source>
</evidence>